<comment type="caution">
    <text evidence="2">The sequence shown here is derived from an EMBL/GenBank/DDBJ whole genome shotgun (WGS) entry which is preliminary data.</text>
</comment>
<keyword evidence="3" id="KW-1185">Reference proteome</keyword>
<evidence type="ECO:0008006" key="4">
    <source>
        <dbReference type="Google" id="ProtNLM"/>
    </source>
</evidence>
<evidence type="ECO:0000313" key="2">
    <source>
        <dbReference type="EMBL" id="RDH86072.1"/>
    </source>
</evidence>
<name>A0A370DMD4_9GAMM</name>
<feature type="signal peptide" evidence="1">
    <location>
        <begin position="1"/>
        <end position="23"/>
    </location>
</feature>
<dbReference type="Proteomes" id="UP000254266">
    <property type="component" value="Unassembled WGS sequence"/>
</dbReference>
<protein>
    <recommendedName>
        <fullName evidence="4">Outer membrane protein beta-barrel domain-containing protein</fullName>
    </recommendedName>
</protein>
<gene>
    <name evidence="2" type="ORF">DIZ80_00970</name>
</gene>
<evidence type="ECO:0000256" key="1">
    <source>
        <dbReference type="SAM" id="SignalP"/>
    </source>
</evidence>
<dbReference type="EMBL" id="QFXC01000002">
    <property type="protein sequence ID" value="RDH86072.1"/>
    <property type="molecule type" value="Genomic_DNA"/>
</dbReference>
<feature type="chain" id="PRO_5016819507" description="Outer membrane protein beta-barrel domain-containing protein" evidence="1">
    <location>
        <begin position="24"/>
        <end position="223"/>
    </location>
</feature>
<evidence type="ECO:0000313" key="3">
    <source>
        <dbReference type="Proteomes" id="UP000254266"/>
    </source>
</evidence>
<keyword evidence="1" id="KW-0732">Signal</keyword>
<sequence length="223" mass="24913">MKRLSINPVLFFLLVLMSETSWSDERTRDSLSSYRSIVGISVNAIDFDVYNKDSTSSNGTLSEDFSYSPFISIESPYKFFGDSNWGGLMEYSLSSFNLKQQLIDNELSDLGTSVKGYYTFVTPTLFYSFNGVSSYNNNQMLIAGLGVGFGYLNASGEVIFTETTQELHNIDINGTALAISLFLDYRTGDFVTRISGGLTSHTKDNYDYDAFGFTWSFGYVFGL</sequence>
<organism evidence="2 3">
    <name type="scientific">endosymbiont of Galathealinum brachiosum</name>
    <dbReference type="NCBI Taxonomy" id="2200906"/>
    <lineage>
        <taxon>Bacteria</taxon>
        <taxon>Pseudomonadati</taxon>
        <taxon>Pseudomonadota</taxon>
        <taxon>Gammaproteobacteria</taxon>
        <taxon>sulfur-oxidizing symbionts</taxon>
    </lineage>
</organism>
<accession>A0A370DMD4</accession>
<proteinExistence type="predicted"/>
<reference evidence="2 3" key="1">
    <citation type="journal article" date="2018" name="ISME J.">
        <title>Endosymbiont genomes yield clues of tubeworm success.</title>
        <authorList>
            <person name="Li Y."/>
            <person name="Liles M.R."/>
            <person name="Halanych K.M."/>
        </authorList>
    </citation>
    <scope>NUCLEOTIDE SEQUENCE [LARGE SCALE GENOMIC DNA]</scope>
    <source>
        <strain evidence="2">A1464</strain>
    </source>
</reference>
<dbReference type="AlphaFoldDB" id="A0A370DMD4"/>